<dbReference type="STRING" id="378753.KRH_05660"/>
<protein>
    <submittedName>
        <fullName evidence="2">Uncharacterized protein</fullName>
    </submittedName>
</protein>
<feature type="region of interest" description="Disordered" evidence="1">
    <location>
        <begin position="1"/>
        <end position="50"/>
    </location>
</feature>
<dbReference type="KEGG" id="krh:KRH_05660"/>
<gene>
    <name evidence="2" type="ordered locus">KRH_05660</name>
</gene>
<dbReference type="AlphaFoldDB" id="B2GI58"/>
<name>B2GI58_KOCRD</name>
<proteinExistence type="predicted"/>
<evidence type="ECO:0000313" key="2">
    <source>
        <dbReference type="EMBL" id="BAG28913.1"/>
    </source>
</evidence>
<reference evidence="2 3" key="1">
    <citation type="journal article" date="2008" name="J. Bacteriol.">
        <title>Complete genome sequence of the soil actinomycete Kocuria rhizophila.</title>
        <authorList>
            <person name="Takarada H."/>
            <person name="Sekine M."/>
            <person name="Kosugi H."/>
            <person name="Matsuo Y."/>
            <person name="Fujisawa T."/>
            <person name="Omata S."/>
            <person name="Kishi E."/>
            <person name="Shimizu A."/>
            <person name="Tsukatani N."/>
            <person name="Tanikawa S."/>
            <person name="Fujita N."/>
            <person name="Harayama S."/>
        </authorList>
    </citation>
    <scope>NUCLEOTIDE SEQUENCE [LARGE SCALE GENOMIC DNA]</scope>
    <source>
        <strain evidence="3">ATCC 9341 / DSM 348 / NBRC 103217 / DC2201</strain>
    </source>
</reference>
<evidence type="ECO:0000256" key="1">
    <source>
        <dbReference type="SAM" id="MobiDB-lite"/>
    </source>
</evidence>
<dbReference type="HOGENOM" id="CLU_3118892_0_0_11"/>
<organism evidence="2 3">
    <name type="scientific">Kocuria rhizophila (strain ATCC 9341 / DSM 348 / NBRC 103217 / DC2201)</name>
    <dbReference type="NCBI Taxonomy" id="378753"/>
    <lineage>
        <taxon>Bacteria</taxon>
        <taxon>Bacillati</taxon>
        <taxon>Actinomycetota</taxon>
        <taxon>Actinomycetes</taxon>
        <taxon>Micrococcales</taxon>
        <taxon>Micrococcaceae</taxon>
        <taxon>Kocuria</taxon>
    </lineage>
</organism>
<sequence length="50" mass="5189">MRVDLGPVRAASHAGSPGPGHGLPTRHRGQGREAALRGSALHGPWLDWAA</sequence>
<keyword evidence="3" id="KW-1185">Reference proteome</keyword>
<evidence type="ECO:0000313" key="3">
    <source>
        <dbReference type="Proteomes" id="UP000008838"/>
    </source>
</evidence>
<accession>B2GI58</accession>
<dbReference type="Proteomes" id="UP000008838">
    <property type="component" value="Chromosome"/>
</dbReference>
<dbReference type="EMBL" id="AP009152">
    <property type="protein sequence ID" value="BAG28913.1"/>
    <property type="molecule type" value="Genomic_DNA"/>
</dbReference>